<dbReference type="GO" id="GO:0009360">
    <property type="term" value="C:DNA polymerase III complex"/>
    <property type="evidence" value="ECO:0007669"/>
    <property type="project" value="InterPro"/>
</dbReference>
<sequence>MFELTIEKNKLLPSLMTVAGAVDKRQSLAILANILLHLTDNRLVLTATDLEIEMSAYLNCASSESTGKITVQARKFIDIIRSLDEETNVTVQLLSGSVAIKSGRSQFKLASLPAEQFPVSDLDKSDTEFSINRNDLIHLFQSTHFAMSQQDVRIFLNGLLLEINGHTLTAVATDGHRMAICKSQCHESLGEYRFLLPRKGVQEMLRLLNNIADELITVTAGKGHFRLVTEHYTFSTKLIEARFPPYAKAIPTDHDKFVLIDRDHLKRALSRIVILANEKSRAVLIHLQPNSLTLIANNQEQEEATELLEANVDGNELKIGINASYLLDVLTFFPDGLVRLSMSTTDRSILVESLQDENYQYIIMPMKI</sequence>
<feature type="domain" description="DNA polymerase III beta sliding clamp central" evidence="12">
    <location>
        <begin position="131"/>
        <end position="244"/>
    </location>
</feature>
<evidence type="ECO:0000256" key="3">
    <source>
        <dbReference type="ARBA" id="ARBA00021035"/>
    </source>
</evidence>
<organism evidence="14 15">
    <name type="scientific">Legionella spiritensis</name>
    <dbReference type="NCBI Taxonomy" id="452"/>
    <lineage>
        <taxon>Bacteria</taxon>
        <taxon>Pseudomonadati</taxon>
        <taxon>Pseudomonadota</taxon>
        <taxon>Gammaproteobacteria</taxon>
        <taxon>Legionellales</taxon>
        <taxon>Legionellaceae</taxon>
        <taxon>Legionella</taxon>
    </lineage>
</organism>
<dbReference type="Pfam" id="PF02768">
    <property type="entry name" value="DNA_pol3_beta_3"/>
    <property type="match status" value="1"/>
</dbReference>
<comment type="subunit">
    <text evidence="10">Forms a ring-shaped head-to-tail homodimer around DNA.</text>
</comment>
<dbReference type="PANTHER" id="PTHR30478">
    <property type="entry name" value="DNA POLYMERASE III SUBUNIT BETA"/>
    <property type="match status" value="1"/>
</dbReference>
<dbReference type="GO" id="GO:0005737">
    <property type="term" value="C:cytoplasm"/>
    <property type="evidence" value="ECO:0007669"/>
    <property type="project" value="UniProtKB-SubCell"/>
</dbReference>
<evidence type="ECO:0000259" key="11">
    <source>
        <dbReference type="Pfam" id="PF00712"/>
    </source>
</evidence>
<evidence type="ECO:0000259" key="12">
    <source>
        <dbReference type="Pfam" id="PF02767"/>
    </source>
</evidence>
<keyword evidence="4 10" id="KW-0963">Cytoplasm</keyword>
<evidence type="ECO:0000256" key="7">
    <source>
        <dbReference type="ARBA" id="ARBA00022705"/>
    </source>
</evidence>
<comment type="function">
    <text evidence="10">Confers DNA tethering and processivity to DNA polymerases and other proteins. Acts as a clamp, forming a ring around DNA (a reaction catalyzed by the clamp-loading complex) which diffuses in an ATP-independent manner freely and bidirectionally along dsDNA. Initially characterized for its ability to contact the catalytic subunit of DNA polymerase III (Pol III), a complex, multichain enzyme responsible for most of the replicative synthesis in bacteria; Pol III exhibits 3'-5' exonuclease proofreading activity. The beta chain is required for initiation of replication as well as for processivity of DNA replication.</text>
</comment>
<dbReference type="Proteomes" id="UP000054877">
    <property type="component" value="Unassembled WGS sequence"/>
</dbReference>
<evidence type="ECO:0000256" key="4">
    <source>
        <dbReference type="ARBA" id="ARBA00022490"/>
    </source>
</evidence>
<dbReference type="SMART" id="SM00480">
    <property type="entry name" value="POL3Bc"/>
    <property type="match status" value="1"/>
</dbReference>
<keyword evidence="15" id="KW-1185">Reference proteome</keyword>
<dbReference type="EMBL" id="LNYX01000003">
    <property type="protein sequence ID" value="KTD65990.1"/>
    <property type="molecule type" value="Genomic_DNA"/>
</dbReference>
<dbReference type="InterPro" id="IPR022634">
    <property type="entry name" value="DNA_polIII_beta_N"/>
</dbReference>
<keyword evidence="6 10" id="KW-0548">Nucleotidyltransferase</keyword>
<dbReference type="InterPro" id="IPR022637">
    <property type="entry name" value="DNA_polIII_beta_cen"/>
</dbReference>
<dbReference type="NCBIfam" id="TIGR00663">
    <property type="entry name" value="dnan"/>
    <property type="match status" value="1"/>
</dbReference>
<dbReference type="InterPro" id="IPR001001">
    <property type="entry name" value="DNA_polIII_beta"/>
</dbReference>
<dbReference type="Gene3D" id="3.70.10.10">
    <property type="match status" value="1"/>
</dbReference>
<dbReference type="SUPFAM" id="SSF55979">
    <property type="entry name" value="DNA clamp"/>
    <property type="match status" value="3"/>
</dbReference>
<comment type="subcellular location">
    <subcellularLocation>
        <location evidence="1 10">Cytoplasm</location>
    </subcellularLocation>
</comment>
<gene>
    <name evidence="14" type="primary">dnaN</name>
    <name evidence="14" type="ORF">Lspi_0279</name>
</gene>
<dbReference type="Pfam" id="PF02767">
    <property type="entry name" value="DNA_pol3_beta_2"/>
    <property type="match status" value="1"/>
</dbReference>
<keyword evidence="5 10" id="KW-0808">Transferase</keyword>
<feature type="domain" description="DNA polymerase III beta sliding clamp C-terminal" evidence="13">
    <location>
        <begin position="248"/>
        <end position="366"/>
    </location>
</feature>
<evidence type="ECO:0000256" key="1">
    <source>
        <dbReference type="ARBA" id="ARBA00004496"/>
    </source>
</evidence>
<evidence type="ECO:0000313" key="14">
    <source>
        <dbReference type="EMBL" id="KTD65990.1"/>
    </source>
</evidence>
<feature type="domain" description="DNA polymerase III beta sliding clamp N-terminal" evidence="11">
    <location>
        <begin position="3"/>
        <end position="119"/>
    </location>
</feature>
<evidence type="ECO:0000256" key="2">
    <source>
        <dbReference type="ARBA" id="ARBA00010752"/>
    </source>
</evidence>
<dbReference type="GO" id="GO:0006271">
    <property type="term" value="P:DNA strand elongation involved in DNA replication"/>
    <property type="evidence" value="ECO:0007669"/>
    <property type="project" value="TreeGrafter"/>
</dbReference>
<protein>
    <recommendedName>
        <fullName evidence="3 10">Beta sliding clamp</fullName>
    </recommendedName>
</protein>
<evidence type="ECO:0000256" key="9">
    <source>
        <dbReference type="ARBA" id="ARBA00023125"/>
    </source>
</evidence>
<evidence type="ECO:0000256" key="5">
    <source>
        <dbReference type="ARBA" id="ARBA00022679"/>
    </source>
</evidence>
<dbReference type="CDD" id="cd00140">
    <property type="entry name" value="beta_clamp"/>
    <property type="match status" value="1"/>
</dbReference>
<dbReference type="PIRSF" id="PIRSF000804">
    <property type="entry name" value="DNA_pol_III_b"/>
    <property type="match status" value="1"/>
</dbReference>
<name>A0A0W0ZB51_LEGSP</name>
<dbReference type="RefSeq" id="WP_058482227.1">
    <property type="nucleotide sequence ID" value="NZ_CAAAII010000020.1"/>
</dbReference>
<dbReference type="InterPro" id="IPR022635">
    <property type="entry name" value="DNA_polIII_beta_C"/>
</dbReference>
<evidence type="ECO:0000259" key="13">
    <source>
        <dbReference type="Pfam" id="PF02768"/>
    </source>
</evidence>
<dbReference type="GO" id="GO:0003677">
    <property type="term" value="F:DNA binding"/>
    <property type="evidence" value="ECO:0007669"/>
    <property type="project" value="UniProtKB-UniRule"/>
</dbReference>
<keyword evidence="8 10" id="KW-0239">DNA-directed DNA polymerase</keyword>
<keyword evidence="7 10" id="KW-0235">DNA replication</keyword>
<reference evidence="14 15" key="1">
    <citation type="submission" date="2015-11" db="EMBL/GenBank/DDBJ databases">
        <title>Genomic analysis of 38 Legionella species identifies large and diverse effector repertoires.</title>
        <authorList>
            <person name="Burstein D."/>
            <person name="Amaro F."/>
            <person name="Zusman T."/>
            <person name="Lifshitz Z."/>
            <person name="Cohen O."/>
            <person name="Gilbert J.A."/>
            <person name="Pupko T."/>
            <person name="Shuman H.A."/>
            <person name="Segal G."/>
        </authorList>
    </citation>
    <scope>NUCLEOTIDE SEQUENCE [LARGE SCALE GENOMIC DNA]</scope>
    <source>
        <strain evidence="14 15">Mt.St.Helens-9</strain>
    </source>
</reference>
<dbReference type="GO" id="GO:0003887">
    <property type="term" value="F:DNA-directed DNA polymerase activity"/>
    <property type="evidence" value="ECO:0007669"/>
    <property type="project" value="UniProtKB-UniRule"/>
</dbReference>
<keyword evidence="9" id="KW-0238">DNA-binding</keyword>
<dbReference type="PATRIC" id="fig|452.5.peg.310"/>
<accession>A0A0W0ZB51</accession>
<evidence type="ECO:0000256" key="6">
    <source>
        <dbReference type="ARBA" id="ARBA00022695"/>
    </source>
</evidence>
<evidence type="ECO:0000313" key="15">
    <source>
        <dbReference type="Proteomes" id="UP000054877"/>
    </source>
</evidence>
<dbReference type="Pfam" id="PF00712">
    <property type="entry name" value="DNA_pol3_beta"/>
    <property type="match status" value="1"/>
</dbReference>
<dbReference type="InterPro" id="IPR046938">
    <property type="entry name" value="DNA_clamp_sf"/>
</dbReference>
<comment type="similarity">
    <text evidence="2 10">Belongs to the beta sliding clamp family.</text>
</comment>
<dbReference type="PANTHER" id="PTHR30478:SF0">
    <property type="entry name" value="BETA SLIDING CLAMP"/>
    <property type="match status" value="1"/>
</dbReference>
<evidence type="ECO:0000256" key="8">
    <source>
        <dbReference type="ARBA" id="ARBA00022932"/>
    </source>
</evidence>
<comment type="caution">
    <text evidence="14">The sequence shown here is derived from an EMBL/GenBank/DDBJ whole genome shotgun (WGS) entry which is preliminary data.</text>
</comment>
<dbReference type="OrthoDB" id="8421503at2"/>
<proteinExistence type="inferred from homology"/>
<evidence type="ECO:0000256" key="10">
    <source>
        <dbReference type="PIRNR" id="PIRNR000804"/>
    </source>
</evidence>
<dbReference type="GO" id="GO:0008408">
    <property type="term" value="F:3'-5' exonuclease activity"/>
    <property type="evidence" value="ECO:0007669"/>
    <property type="project" value="InterPro"/>
</dbReference>
<dbReference type="Gene3D" id="3.10.150.10">
    <property type="entry name" value="DNA Polymerase III, subunit A, domain 2"/>
    <property type="match status" value="1"/>
</dbReference>
<dbReference type="STRING" id="452.Lspi_0279"/>
<dbReference type="AlphaFoldDB" id="A0A0W0ZB51"/>